<sequence>MAPYRYSISLRIHHPSIDPAEITAELGEEPSNWQKAGTPHRTPTGRLLDRISPTSFWVGLKSEGESRTRDLPAGLQELAARLLPHRHFLHRLRDEGGDAEIFVGWFAAEQGGDILTHELMSQLADLKIDISFDLYVREDEASLE</sequence>
<comment type="caution">
    <text evidence="1">The sequence shown here is derived from an EMBL/GenBank/DDBJ whole genome shotgun (WGS) entry which is preliminary data.</text>
</comment>
<dbReference type="EMBL" id="JAEKLZ010000218">
    <property type="protein sequence ID" value="MBW8726474.1"/>
    <property type="molecule type" value="Genomic_DNA"/>
</dbReference>
<accession>A0A952KLB3</accession>
<dbReference type="InterPro" id="IPR025459">
    <property type="entry name" value="DUF4279"/>
</dbReference>
<proteinExistence type="predicted"/>
<name>A0A952KLB3_9PROT</name>
<evidence type="ECO:0000313" key="2">
    <source>
        <dbReference type="Proteomes" id="UP000700706"/>
    </source>
</evidence>
<evidence type="ECO:0000313" key="1">
    <source>
        <dbReference type="EMBL" id="MBW8726474.1"/>
    </source>
</evidence>
<dbReference type="AlphaFoldDB" id="A0A952KLB3"/>
<reference evidence="1" key="1">
    <citation type="submission" date="2020-06" db="EMBL/GenBank/DDBJ databases">
        <title>Stable isotope informed genome-resolved metagenomics uncovers potential trophic interactions in rhizosphere soil.</title>
        <authorList>
            <person name="Starr E.P."/>
            <person name="Shi S."/>
            <person name="Blazewicz S.J."/>
            <person name="Koch B.J."/>
            <person name="Probst A.J."/>
            <person name="Hungate B.A."/>
            <person name="Pett-Ridge J."/>
            <person name="Firestone M.K."/>
            <person name="Banfield J.F."/>
        </authorList>
    </citation>
    <scope>NUCLEOTIDE SEQUENCE</scope>
    <source>
        <strain evidence="1">YM_69_17</strain>
    </source>
</reference>
<dbReference type="Pfam" id="PF14106">
    <property type="entry name" value="DUF4279"/>
    <property type="match status" value="1"/>
</dbReference>
<protein>
    <submittedName>
        <fullName evidence="1">DUF4279 domain-containing protein</fullName>
    </submittedName>
</protein>
<organism evidence="1 2">
    <name type="scientific">Inquilinus limosus</name>
    <dbReference type="NCBI Taxonomy" id="171674"/>
    <lineage>
        <taxon>Bacteria</taxon>
        <taxon>Pseudomonadati</taxon>
        <taxon>Pseudomonadota</taxon>
        <taxon>Alphaproteobacteria</taxon>
        <taxon>Rhodospirillales</taxon>
        <taxon>Rhodospirillaceae</taxon>
        <taxon>Inquilinus</taxon>
    </lineage>
</organism>
<dbReference type="Proteomes" id="UP000700706">
    <property type="component" value="Unassembled WGS sequence"/>
</dbReference>
<gene>
    <name evidence="1" type="ORF">JF625_15135</name>
</gene>